<evidence type="ECO:0000313" key="2">
    <source>
        <dbReference type="EMBL" id="QHT07977.1"/>
    </source>
</evidence>
<accession>A0A6C0CUR3</accession>
<feature type="region of interest" description="Disordered" evidence="1">
    <location>
        <begin position="110"/>
        <end position="141"/>
    </location>
</feature>
<evidence type="ECO:0000256" key="1">
    <source>
        <dbReference type="SAM" id="MobiDB-lite"/>
    </source>
</evidence>
<dbReference type="EMBL" id="MN739489">
    <property type="protein sequence ID" value="QHT07977.1"/>
    <property type="molecule type" value="Genomic_DNA"/>
</dbReference>
<sequence length="141" mass="15237">MLNTSLKPEELNSGTNNILPAPQVKGMLASSPMESAYVAGKQNGELLTSLSKVGGKRKNRKTKYIGGAGNIVIPTIPVPYNDQMAGSQSVIGQFAGNASTILQASENSKYDKVTLVGGRSRRKSRKSRKSRKTRKSRKSRK</sequence>
<name>A0A6C0CUR3_9ZZZZ</name>
<reference evidence="2" key="1">
    <citation type="journal article" date="2020" name="Nature">
        <title>Giant virus diversity and host interactions through global metagenomics.</title>
        <authorList>
            <person name="Schulz F."/>
            <person name="Roux S."/>
            <person name="Paez-Espino D."/>
            <person name="Jungbluth S."/>
            <person name="Walsh D.A."/>
            <person name="Denef V.J."/>
            <person name="McMahon K.D."/>
            <person name="Konstantinidis K.T."/>
            <person name="Eloe-Fadrosh E.A."/>
            <person name="Kyrpides N.C."/>
            <person name="Woyke T."/>
        </authorList>
    </citation>
    <scope>NUCLEOTIDE SEQUENCE</scope>
    <source>
        <strain evidence="2">GVMAG-M-3300022752-39</strain>
    </source>
</reference>
<proteinExistence type="predicted"/>
<dbReference type="AlphaFoldDB" id="A0A6C0CUR3"/>
<protein>
    <submittedName>
        <fullName evidence="2">Uncharacterized protein</fullName>
    </submittedName>
</protein>
<organism evidence="2">
    <name type="scientific">viral metagenome</name>
    <dbReference type="NCBI Taxonomy" id="1070528"/>
    <lineage>
        <taxon>unclassified sequences</taxon>
        <taxon>metagenomes</taxon>
        <taxon>organismal metagenomes</taxon>
    </lineage>
</organism>
<feature type="compositionally biased region" description="Basic residues" evidence="1">
    <location>
        <begin position="119"/>
        <end position="141"/>
    </location>
</feature>